<evidence type="ECO:0000259" key="4">
    <source>
        <dbReference type="PROSITE" id="PS51384"/>
    </source>
</evidence>
<name>A0A9P5D0M8_9HYPO</name>
<dbReference type="OrthoDB" id="436496at2759"/>
<accession>A0A9P5D0M8</accession>
<dbReference type="PANTHER" id="PTHR46505:SF1">
    <property type="entry name" value="OXIDOREDUCTASE NAD-BINDING DOMAIN-CONTAINING PROTEIN 1"/>
    <property type="match status" value="1"/>
</dbReference>
<feature type="region of interest" description="Disordered" evidence="3">
    <location>
        <begin position="1"/>
        <end position="21"/>
    </location>
</feature>
<comment type="caution">
    <text evidence="5">The sequence shown here is derived from an EMBL/GenBank/DDBJ whole genome shotgun (WGS) entry which is preliminary data.</text>
</comment>
<dbReference type="GO" id="GO:0005739">
    <property type="term" value="C:mitochondrion"/>
    <property type="evidence" value="ECO:0007669"/>
    <property type="project" value="TreeGrafter"/>
</dbReference>
<reference evidence="5" key="1">
    <citation type="submission" date="2020-03" db="EMBL/GenBank/DDBJ databases">
        <title>Site-based positive gene gene selection in Geosmithia morbida across the United States reveals a broad range of putative effectors and factors for local host and environmental adapation.</title>
        <authorList>
            <person name="Onufrak A."/>
            <person name="Murdoch R.W."/>
            <person name="Gazis R."/>
            <person name="Huff M."/>
            <person name="Staton M."/>
            <person name="Klingeman W."/>
            <person name="Hadziabdic D."/>
        </authorList>
    </citation>
    <scope>NUCLEOTIDE SEQUENCE</scope>
    <source>
        <strain evidence="5">1262</strain>
    </source>
</reference>
<proteinExistence type="predicted"/>
<dbReference type="Proteomes" id="UP000749293">
    <property type="component" value="Unassembled WGS sequence"/>
</dbReference>
<dbReference type="InterPro" id="IPR039261">
    <property type="entry name" value="FNR_nucleotide-bd"/>
</dbReference>
<dbReference type="Gene3D" id="2.40.30.10">
    <property type="entry name" value="Translation factors"/>
    <property type="match status" value="1"/>
</dbReference>
<feature type="region of interest" description="Disordered" evidence="3">
    <location>
        <begin position="430"/>
        <end position="475"/>
    </location>
</feature>
<dbReference type="SUPFAM" id="SSF63380">
    <property type="entry name" value="Riboflavin synthase domain-like"/>
    <property type="match status" value="1"/>
</dbReference>
<keyword evidence="2" id="KW-0520">NAD</keyword>
<dbReference type="PANTHER" id="PTHR46505">
    <property type="entry name" value="OXIDOREDUCTASE NAD-BINDING DOMAIN-CONTAINING PROTEIN 1"/>
    <property type="match status" value="1"/>
</dbReference>
<keyword evidence="1" id="KW-0560">Oxidoreductase</keyword>
<evidence type="ECO:0000313" key="6">
    <source>
        <dbReference type="Proteomes" id="UP000749293"/>
    </source>
</evidence>
<evidence type="ECO:0000256" key="1">
    <source>
        <dbReference type="ARBA" id="ARBA00023002"/>
    </source>
</evidence>
<feature type="compositionally biased region" description="Basic and acidic residues" evidence="3">
    <location>
        <begin position="430"/>
        <end position="451"/>
    </location>
</feature>
<protein>
    <submittedName>
        <fullName evidence="5">Oxidoreductase NAD-binding domain</fullName>
    </submittedName>
</protein>
<organism evidence="5 6">
    <name type="scientific">Geosmithia morbida</name>
    <dbReference type="NCBI Taxonomy" id="1094350"/>
    <lineage>
        <taxon>Eukaryota</taxon>
        <taxon>Fungi</taxon>
        <taxon>Dikarya</taxon>
        <taxon>Ascomycota</taxon>
        <taxon>Pezizomycotina</taxon>
        <taxon>Sordariomycetes</taxon>
        <taxon>Hypocreomycetidae</taxon>
        <taxon>Hypocreales</taxon>
        <taxon>Bionectriaceae</taxon>
        <taxon>Geosmithia</taxon>
    </lineage>
</organism>
<gene>
    <name evidence="5" type="ORF">GMORB2_1626</name>
</gene>
<feature type="compositionally biased region" description="Basic and acidic residues" evidence="3">
    <location>
        <begin position="466"/>
        <end position="475"/>
    </location>
</feature>
<dbReference type="EMBL" id="JAANYQ010000011">
    <property type="protein sequence ID" value="KAF4121787.1"/>
    <property type="molecule type" value="Genomic_DNA"/>
</dbReference>
<dbReference type="InterPro" id="IPR052128">
    <property type="entry name" value="Oxidoreductase_NAD-binding"/>
</dbReference>
<dbReference type="InterPro" id="IPR017927">
    <property type="entry name" value="FAD-bd_FR_type"/>
</dbReference>
<dbReference type="GO" id="GO:0016491">
    <property type="term" value="F:oxidoreductase activity"/>
    <property type="evidence" value="ECO:0007669"/>
    <property type="project" value="UniProtKB-KW"/>
</dbReference>
<dbReference type="Gene3D" id="3.40.50.80">
    <property type="entry name" value="Nucleotide-binding domain of ferredoxin-NADP reductase (FNR) module"/>
    <property type="match status" value="1"/>
</dbReference>
<dbReference type="AlphaFoldDB" id="A0A9P5D0M8"/>
<dbReference type="RefSeq" id="XP_035320439.1">
    <property type="nucleotide sequence ID" value="XM_035463608.1"/>
</dbReference>
<dbReference type="CDD" id="cd00322">
    <property type="entry name" value="FNR_like"/>
    <property type="match status" value="1"/>
</dbReference>
<dbReference type="PROSITE" id="PS51384">
    <property type="entry name" value="FAD_FR"/>
    <property type="match status" value="1"/>
</dbReference>
<feature type="compositionally biased region" description="Basic and acidic residues" evidence="3">
    <location>
        <begin position="9"/>
        <end position="20"/>
    </location>
</feature>
<dbReference type="InterPro" id="IPR017938">
    <property type="entry name" value="Riboflavin_synthase-like_b-brl"/>
</dbReference>
<evidence type="ECO:0000256" key="2">
    <source>
        <dbReference type="ARBA" id="ARBA00023027"/>
    </source>
</evidence>
<dbReference type="SUPFAM" id="SSF52343">
    <property type="entry name" value="Ferredoxin reductase-like, C-terminal NADP-linked domain"/>
    <property type="match status" value="1"/>
</dbReference>
<evidence type="ECO:0000256" key="3">
    <source>
        <dbReference type="SAM" id="MobiDB-lite"/>
    </source>
</evidence>
<feature type="domain" description="FAD-binding FR-type" evidence="4">
    <location>
        <begin position="21"/>
        <end position="131"/>
    </location>
</feature>
<sequence length="475" mass="51495">MSEQAPKTSHLERTAAEPRGMKLHGVRLSHISQVNDRVRLFRLDLTSGPVGFLPGQWVDTFVPDTPKAGGFTITSAPGDASPTSTHTPHIELAVQKSPDNPPAAWLWRPPHEIIGSTLHLRIGGSFTFPPAVGGPLASTVKRLVLIAGGVGVNPFMSMLSHIGHSDVPGKPRVRLAYATKLPSEGEVVFLDRIAGLFREGRVRGSVDLFATGGGDGTFPDVVDVHRRRLSVADVERLVREDDDDHLASTLVYICGPPAMTDEFAYGLTTGNLRMDPSNVITEKWCSLAFAAEPLMLKPSCPAAAPPAAAPRILIPPSTILGMSSSLSWAVPSAVSSRSSLPERPDAALALDGNNSLDSFLCLSSRRERALTRLLLLDGASSSTASTSMSLSPRGDADLLLTLRRPLPPPPKSSLPLFSRAYGRRCWSGEYERSPSRRRSRERERERERDGRVGASSYMLASKRGGRLSESRRRRW</sequence>
<dbReference type="GeneID" id="55967856"/>
<keyword evidence="6" id="KW-1185">Reference proteome</keyword>
<evidence type="ECO:0000313" key="5">
    <source>
        <dbReference type="EMBL" id="KAF4121787.1"/>
    </source>
</evidence>